<dbReference type="SUPFAM" id="SSF46689">
    <property type="entry name" value="Homeodomain-like"/>
    <property type="match status" value="1"/>
</dbReference>
<gene>
    <name evidence="6" type="ORF">ACFQDL_02590</name>
</gene>
<evidence type="ECO:0000259" key="5">
    <source>
        <dbReference type="PROSITE" id="PS50977"/>
    </source>
</evidence>
<feature type="DNA-binding region" description="H-T-H motif" evidence="4">
    <location>
        <begin position="29"/>
        <end position="48"/>
    </location>
</feature>
<evidence type="ECO:0000256" key="1">
    <source>
        <dbReference type="ARBA" id="ARBA00023015"/>
    </source>
</evidence>
<evidence type="ECO:0000313" key="7">
    <source>
        <dbReference type="Proteomes" id="UP001596422"/>
    </source>
</evidence>
<name>A0ABW1ZVK8_9GAMM</name>
<evidence type="ECO:0000256" key="2">
    <source>
        <dbReference type="ARBA" id="ARBA00023125"/>
    </source>
</evidence>
<keyword evidence="3" id="KW-0804">Transcription</keyword>
<dbReference type="Gene3D" id="1.10.10.60">
    <property type="entry name" value="Homeodomain-like"/>
    <property type="match status" value="1"/>
</dbReference>
<dbReference type="PANTHER" id="PTHR47506:SF1">
    <property type="entry name" value="HTH-TYPE TRANSCRIPTIONAL REGULATOR YJDC"/>
    <property type="match status" value="1"/>
</dbReference>
<comment type="caution">
    <text evidence="6">The sequence shown here is derived from an EMBL/GenBank/DDBJ whole genome shotgun (WGS) entry which is preliminary data.</text>
</comment>
<dbReference type="InterPro" id="IPR009057">
    <property type="entry name" value="Homeodomain-like_sf"/>
</dbReference>
<keyword evidence="7" id="KW-1185">Reference proteome</keyword>
<keyword evidence="1" id="KW-0805">Transcription regulation</keyword>
<dbReference type="RefSeq" id="WP_379907690.1">
    <property type="nucleotide sequence ID" value="NZ_JBHSWE010000001.1"/>
</dbReference>
<dbReference type="Pfam" id="PF00440">
    <property type="entry name" value="TetR_N"/>
    <property type="match status" value="1"/>
</dbReference>
<keyword evidence="2 4" id="KW-0238">DNA-binding</keyword>
<dbReference type="InterPro" id="IPR036271">
    <property type="entry name" value="Tet_transcr_reg_TetR-rel_C_sf"/>
</dbReference>
<proteinExistence type="predicted"/>
<evidence type="ECO:0000256" key="4">
    <source>
        <dbReference type="PROSITE-ProRule" id="PRU00335"/>
    </source>
</evidence>
<protein>
    <submittedName>
        <fullName evidence="6">TetR/AcrR family transcriptional regulator</fullName>
    </submittedName>
</protein>
<sequence>MARPAEFDRTEVLDAALSVFWRCGYHATSVSALVSATGLKPGSLYGAFKSKRELFLEVIDLYADRQLHWVQHCLGATIPPLLAIHRFFVEFRTKLILEVDGRGGLMAKTLLELGPQDDDIRRHLCSRLSLMEQEFANALERAQLLGDLPATASPADQAAFIMSNVSGLCVLNSRKVQVDRYDSVIRQMLLALAPEYDWPALDTP</sequence>
<evidence type="ECO:0000313" key="6">
    <source>
        <dbReference type="EMBL" id="MFC6669121.1"/>
    </source>
</evidence>
<dbReference type="Gene3D" id="1.10.357.10">
    <property type="entry name" value="Tetracycline Repressor, domain 2"/>
    <property type="match status" value="1"/>
</dbReference>
<dbReference type="PROSITE" id="PS50977">
    <property type="entry name" value="HTH_TETR_2"/>
    <property type="match status" value="1"/>
</dbReference>
<reference evidence="7" key="1">
    <citation type="journal article" date="2019" name="Int. J. Syst. Evol. Microbiol.">
        <title>The Global Catalogue of Microorganisms (GCM) 10K type strain sequencing project: providing services to taxonomists for standard genome sequencing and annotation.</title>
        <authorList>
            <consortium name="The Broad Institute Genomics Platform"/>
            <consortium name="The Broad Institute Genome Sequencing Center for Infectious Disease"/>
            <person name="Wu L."/>
            <person name="Ma J."/>
        </authorList>
    </citation>
    <scope>NUCLEOTIDE SEQUENCE [LARGE SCALE GENOMIC DNA]</scope>
    <source>
        <strain evidence="7">NBRC 111756</strain>
    </source>
</reference>
<evidence type="ECO:0000256" key="3">
    <source>
        <dbReference type="ARBA" id="ARBA00023163"/>
    </source>
</evidence>
<dbReference type="InterPro" id="IPR001647">
    <property type="entry name" value="HTH_TetR"/>
</dbReference>
<dbReference type="PRINTS" id="PR00455">
    <property type="entry name" value="HTHTETR"/>
</dbReference>
<feature type="domain" description="HTH tetR-type" evidence="5">
    <location>
        <begin position="6"/>
        <end position="66"/>
    </location>
</feature>
<organism evidence="6 7">
    <name type="scientific">Marinobacterium aestuariivivens</name>
    <dbReference type="NCBI Taxonomy" id="1698799"/>
    <lineage>
        <taxon>Bacteria</taxon>
        <taxon>Pseudomonadati</taxon>
        <taxon>Pseudomonadota</taxon>
        <taxon>Gammaproteobacteria</taxon>
        <taxon>Oceanospirillales</taxon>
        <taxon>Oceanospirillaceae</taxon>
        <taxon>Marinobacterium</taxon>
    </lineage>
</organism>
<dbReference type="Proteomes" id="UP001596422">
    <property type="component" value="Unassembled WGS sequence"/>
</dbReference>
<dbReference type="SUPFAM" id="SSF48498">
    <property type="entry name" value="Tetracyclin repressor-like, C-terminal domain"/>
    <property type="match status" value="1"/>
</dbReference>
<dbReference type="EMBL" id="JBHSWE010000001">
    <property type="protein sequence ID" value="MFC6669121.1"/>
    <property type="molecule type" value="Genomic_DNA"/>
</dbReference>
<accession>A0ABW1ZVK8</accession>
<dbReference type="PANTHER" id="PTHR47506">
    <property type="entry name" value="TRANSCRIPTIONAL REGULATORY PROTEIN"/>
    <property type="match status" value="1"/>
</dbReference>